<dbReference type="InterPro" id="IPR002867">
    <property type="entry name" value="IBR_dom"/>
</dbReference>
<gene>
    <name evidence="11" type="ORF">OIDMADRAFT_179972</name>
</gene>
<evidence type="ECO:0008006" key="13">
    <source>
        <dbReference type="Google" id="ProtNLM"/>
    </source>
</evidence>
<dbReference type="Pfam" id="PF18044">
    <property type="entry name" value="zf-CCCH_4"/>
    <property type="match status" value="1"/>
</dbReference>
<dbReference type="CDD" id="cd20335">
    <property type="entry name" value="BRcat_RBR"/>
    <property type="match status" value="1"/>
</dbReference>
<evidence type="ECO:0000256" key="3">
    <source>
        <dbReference type="ARBA" id="ARBA00022723"/>
    </source>
</evidence>
<evidence type="ECO:0000313" key="11">
    <source>
        <dbReference type="EMBL" id="KIN01115.1"/>
    </source>
</evidence>
<dbReference type="Gene3D" id="4.10.1000.10">
    <property type="entry name" value="Zinc finger, CCCH-type"/>
    <property type="match status" value="1"/>
</dbReference>
<dbReference type="Pfam" id="PF01485">
    <property type="entry name" value="IBR"/>
    <property type="match status" value="1"/>
</dbReference>
<dbReference type="GO" id="GO:0004842">
    <property type="term" value="F:ubiquitin-protein transferase activity"/>
    <property type="evidence" value="ECO:0007669"/>
    <property type="project" value="TreeGrafter"/>
</dbReference>
<evidence type="ECO:0000256" key="4">
    <source>
        <dbReference type="ARBA" id="ARBA00022737"/>
    </source>
</evidence>
<dbReference type="InterPro" id="IPR036855">
    <property type="entry name" value="Znf_CCCH_sf"/>
</dbReference>
<dbReference type="AlphaFoldDB" id="A0A0C3HD49"/>
<keyword evidence="2" id="KW-0808">Transferase</keyword>
<evidence type="ECO:0000256" key="5">
    <source>
        <dbReference type="ARBA" id="ARBA00022771"/>
    </source>
</evidence>
<dbReference type="Pfam" id="PF22191">
    <property type="entry name" value="IBR_1"/>
    <property type="match status" value="1"/>
</dbReference>
<dbReference type="GO" id="GO:0043130">
    <property type="term" value="F:ubiquitin binding"/>
    <property type="evidence" value="ECO:0007669"/>
    <property type="project" value="TreeGrafter"/>
</dbReference>
<evidence type="ECO:0000256" key="6">
    <source>
        <dbReference type="ARBA" id="ARBA00022786"/>
    </source>
</evidence>
<dbReference type="InterPro" id="IPR041367">
    <property type="entry name" value="Znf-CCCH_4"/>
</dbReference>
<feature type="domain" description="C3H1-type" evidence="9">
    <location>
        <begin position="1"/>
        <end position="25"/>
    </location>
</feature>
<dbReference type="Gene3D" id="1.20.120.1750">
    <property type="match status" value="1"/>
</dbReference>
<dbReference type="InterPro" id="IPR051628">
    <property type="entry name" value="LUBAC_E3_Ligases"/>
</dbReference>
<evidence type="ECO:0000259" key="9">
    <source>
        <dbReference type="PROSITE" id="PS50103"/>
    </source>
</evidence>
<feature type="domain" description="C3H1-type" evidence="9">
    <location>
        <begin position="62"/>
        <end position="84"/>
    </location>
</feature>
<feature type="zinc finger region" description="C3H1-type" evidence="8">
    <location>
        <begin position="1"/>
        <end position="25"/>
    </location>
</feature>
<reference evidence="12" key="2">
    <citation type="submission" date="2015-01" db="EMBL/GenBank/DDBJ databases">
        <title>Evolutionary Origins and Diversification of the Mycorrhizal Mutualists.</title>
        <authorList>
            <consortium name="DOE Joint Genome Institute"/>
            <consortium name="Mycorrhizal Genomics Consortium"/>
            <person name="Kohler A."/>
            <person name="Kuo A."/>
            <person name="Nagy L.G."/>
            <person name="Floudas D."/>
            <person name="Copeland A."/>
            <person name="Barry K.W."/>
            <person name="Cichocki N."/>
            <person name="Veneault-Fourrey C."/>
            <person name="LaButti K."/>
            <person name="Lindquist E.A."/>
            <person name="Lipzen A."/>
            <person name="Lundell T."/>
            <person name="Morin E."/>
            <person name="Murat C."/>
            <person name="Riley R."/>
            <person name="Ohm R."/>
            <person name="Sun H."/>
            <person name="Tunlid A."/>
            <person name="Henrissat B."/>
            <person name="Grigoriev I.V."/>
            <person name="Hibbett D.S."/>
            <person name="Martin F."/>
        </authorList>
    </citation>
    <scope>NUCLEOTIDE SEQUENCE [LARGE SCALE GENOMIC DNA]</scope>
    <source>
        <strain evidence="12">Zn</strain>
    </source>
</reference>
<accession>A0A0C3HD49</accession>
<organism evidence="11 12">
    <name type="scientific">Oidiodendron maius (strain Zn)</name>
    <dbReference type="NCBI Taxonomy" id="913774"/>
    <lineage>
        <taxon>Eukaryota</taxon>
        <taxon>Fungi</taxon>
        <taxon>Dikarya</taxon>
        <taxon>Ascomycota</taxon>
        <taxon>Pezizomycotina</taxon>
        <taxon>Leotiomycetes</taxon>
        <taxon>Leotiomycetes incertae sedis</taxon>
        <taxon>Myxotrichaceae</taxon>
        <taxon>Oidiodendron</taxon>
    </lineage>
</organism>
<evidence type="ECO:0000259" key="10">
    <source>
        <dbReference type="PROSITE" id="PS51873"/>
    </source>
</evidence>
<dbReference type="SUPFAM" id="SSF90229">
    <property type="entry name" value="CCCH zinc finger"/>
    <property type="match status" value="1"/>
</dbReference>
<dbReference type="STRING" id="913774.A0A0C3HD49"/>
<reference evidence="11 12" key="1">
    <citation type="submission" date="2014-04" db="EMBL/GenBank/DDBJ databases">
        <authorList>
            <consortium name="DOE Joint Genome Institute"/>
            <person name="Kuo A."/>
            <person name="Martino E."/>
            <person name="Perotto S."/>
            <person name="Kohler A."/>
            <person name="Nagy L.G."/>
            <person name="Floudas D."/>
            <person name="Copeland A."/>
            <person name="Barry K.W."/>
            <person name="Cichocki N."/>
            <person name="Veneault-Fourrey C."/>
            <person name="LaButti K."/>
            <person name="Lindquist E.A."/>
            <person name="Lipzen A."/>
            <person name="Lundell T."/>
            <person name="Morin E."/>
            <person name="Murat C."/>
            <person name="Sun H."/>
            <person name="Tunlid A."/>
            <person name="Henrissat B."/>
            <person name="Grigoriev I.V."/>
            <person name="Hibbett D.S."/>
            <person name="Martin F."/>
            <person name="Nordberg H.P."/>
            <person name="Cantor M.N."/>
            <person name="Hua S.X."/>
        </authorList>
    </citation>
    <scope>NUCLEOTIDE SEQUENCE [LARGE SCALE GENOMIC DNA]</scope>
    <source>
        <strain evidence="11 12">Zn</strain>
    </source>
</reference>
<dbReference type="InterPro" id="IPR013083">
    <property type="entry name" value="Znf_RING/FYVE/PHD"/>
</dbReference>
<dbReference type="PANTHER" id="PTHR22770:SF13">
    <property type="entry name" value="RING-TYPE DOMAIN-CONTAINING PROTEIN"/>
    <property type="match status" value="1"/>
</dbReference>
<dbReference type="Pfam" id="PF00642">
    <property type="entry name" value="zf-CCCH"/>
    <property type="match status" value="1"/>
</dbReference>
<dbReference type="InterPro" id="IPR000571">
    <property type="entry name" value="Znf_CCCH"/>
</dbReference>
<protein>
    <recommendedName>
        <fullName evidence="13">RING-type E3 ubiquitin transferase</fullName>
    </recommendedName>
</protein>
<feature type="zinc finger region" description="C3H1-type" evidence="8">
    <location>
        <begin position="62"/>
        <end position="84"/>
    </location>
</feature>
<keyword evidence="5 8" id="KW-0863">Zinc-finger</keyword>
<evidence type="ECO:0000256" key="1">
    <source>
        <dbReference type="ARBA" id="ARBA00004906"/>
    </source>
</evidence>
<evidence type="ECO:0000256" key="8">
    <source>
        <dbReference type="PROSITE-ProRule" id="PRU00723"/>
    </source>
</evidence>
<dbReference type="Gene3D" id="3.30.40.10">
    <property type="entry name" value="Zinc/RING finger domain, C3HC4 (zinc finger)"/>
    <property type="match status" value="1"/>
</dbReference>
<sequence length="921" mass="101749">MTTCKYFLQGRCMFGSSCRYNHDVQSLDAPWASQISPVSVPDTAHHDRSSSPQAQGTCILEPCRYFAAGQCNRGTACRFYHEDPHDAANNLSRDNTDDQLDPIMLETFTTDIASATVTFVEGAQISNVTLPIDSSSIQVSNLPVGAHPQAVVALLAGVGVTIAEHDICVRSISPSGSHAVVKLDDPESARLVVSKLNNTTDNDSGGQSVTLLPNVPKYGPQLDMTSVSCVWYRPARMATLYFTDFIRAYSALVLLQSNPELLGRRFTATGPEPHGNRLLVHLTGLHPHTERQHVEALFNTIDRPVSTVMQNPSSDLTDIASSQHVEHLLHDVGGLLYFGPRGATPDGRSLQAIATFDTYASALRAVDKLHNKRFEVLDNARLLLSRSLAITRLISSHIAEAIKSQLDTLSLEAKDAHNTLFEISDIEEQPFKKIRIRGEAETSLAHVYTALEKLTSGEVIMNSQSPLWNPWFSKSDGLECINTIAMKNNVYIYRDHRKAQLRLVGGTPDLKTAIEQALLVAVRSATRTTHCIRLTLDQCSKIAGEGFGVWEDLSETFSKDVQFDVDAGHPAIFLHGSAEELEVACSIIMKWDAPAQPAECVVCWWPASDPLKLSCGHSYCRDCLYHAADTAALNLPLACLGDSGECNHHLGIQELIHLLPYVRFEKLLSDVFEAYIRTHPNELRYCPTPDCSSVYRPGENGALLTCLKCLNRTCTSCHVHEHVGISCAEWQEFHADGGQRALEQYRRRHNVRDCPKCRVPIEKDGGCMHVRCVSCQTHICWVCLRFFDGGSDACYAHITAEHSAIYEPANPNNAAFDQLNDGYGWLRQILANRLPQAPLEDRVDGAEARQRMMARLVFVLRQRQLEQEQAPGGENVDGVGQGVNGVAEDVAEDVAEAGDGEEVRDRLQRVMMALGRMMQHP</sequence>
<dbReference type="InterPro" id="IPR044066">
    <property type="entry name" value="TRIAD_supradom"/>
</dbReference>
<name>A0A0C3HD49_OIDMZ</name>
<dbReference type="HOGENOM" id="CLU_004235_1_0_1"/>
<dbReference type="SMART" id="SM00356">
    <property type="entry name" value="ZnF_C3H1"/>
    <property type="match status" value="2"/>
</dbReference>
<dbReference type="Gene3D" id="1.20.120.1350">
    <property type="entry name" value="Pneumovirus matrix protein 2 (M2), zinc-binding domain"/>
    <property type="match status" value="1"/>
</dbReference>
<feature type="domain" description="RING-type" evidence="10">
    <location>
        <begin position="596"/>
        <end position="806"/>
    </location>
</feature>
<dbReference type="GO" id="GO:0043161">
    <property type="term" value="P:proteasome-mediated ubiquitin-dependent protein catabolic process"/>
    <property type="evidence" value="ECO:0007669"/>
    <property type="project" value="TreeGrafter"/>
</dbReference>
<evidence type="ECO:0000256" key="7">
    <source>
        <dbReference type="ARBA" id="ARBA00022833"/>
    </source>
</evidence>
<dbReference type="CDD" id="cd22585">
    <property type="entry name" value="Rcat_RBR_DEAH12-like"/>
    <property type="match status" value="1"/>
</dbReference>
<dbReference type="PROSITE" id="PS51873">
    <property type="entry name" value="TRIAD"/>
    <property type="match status" value="1"/>
</dbReference>
<dbReference type="GO" id="GO:0008270">
    <property type="term" value="F:zinc ion binding"/>
    <property type="evidence" value="ECO:0007669"/>
    <property type="project" value="UniProtKB-KW"/>
</dbReference>
<comment type="pathway">
    <text evidence="1">Protein modification; protein ubiquitination.</text>
</comment>
<dbReference type="EMBL" id="KN832876">
    <property type="protein sequence ID" value="KIN01115.1"/>
    <property type="molecule type" value="Genomic_DNA"/>
</dbReference>
<dbReference type="GO" id="GO:0097039">
    <property type="term" value="P:protein linear polyubiquitination"/>
    <property type="evidence" value="ECO:0007669"/>
    <property type="project" value="TreeGrafter"/>
</dbReference>
<keyword evidence="7 8" id="KW-0862">Zinc</keyword>
<dbReference type="PANTHER" id="PTHR22770">
    <property type="entry name" value="UBIQUITIN CONJUGATING ENZYME 7 INTERACTING PROTEIN-RELATED"/>
    <property type="match status" value="1"/>
</dbReference>
<keyword evidence="12" id="KW-1185">Reference proteome</keyword>
<dbReference type="InParanoid" id="A0A0C3HD49"/>
<evidence type="ECO:0000313" key="12">
    <source>
        <dbReference type="Proteomes" id="UP000054321"/>
    </source>
</evidence>
<proteinExistence type="predicted"/>
<dbReference type="GO" id="GO:0000151">
    <property type="term" value="C:ubiquitin ligase complex"/>
    <property type="evidence" value="ECO:0007669"/>
    <property type="project" value="TreeGrafter"/>
</dbReference>
<dbReference type="PROSITE" id="PS00518">
    <property type="entry name" value="ZF_RING_1"/>
    <property type="match status" value="1"/>
</dbReference>
<dbReference type="SMART" id="SM00647">
    <property type="entry name" value="IBR"/>
    <property type="match status" value="2"/>
</dbReference>
<keyword evidence="4" id="KW-0677">Repeat</keyword>
<evidence type="ECO:0000256" key="2">
    <source>
        <dbReference type="ARBA" id="ARBA00022679"/>
    </source>
</evidence>
<dbReference type="InterPro" id="IPR017907">
    <property type="entry name" value="Znf_RING_CS"/>
</dbReference>
<dbReference type="OrthoDB" id="10009520at2759"/>
<dbReference type="Proteomes" id="UP000054321">
    <property type="component" value="Unassembled WGS sequence"/>
</dbReference>
<dbReference type="PROSITE" id="PS50103">
    <property type="entry name" value="ZF_C3H1"/>
    <property type="match status" value="2"/>
</dbReference>
<dbReference type="CDD" id="cd00590">
    <property type="entry name" value="RRM_SF"/>
    <property type="match status" value="1"/>
</dbReference>
<dbReference type="SUPFAM" id="SSF57850">
    <property type="entry name" value="RING/U-box"/>
    <property type="match status" value="3"/>
</dbReference>
<keyword evidence="6" id="KW-0833">Ubl conjugation pathway</keyword>
<keyword evidence="3 8" id="KW-0479">Metal-binding</keyword>